<gene>
    <name evidence="3" type="ORF">GCM10022215_22660</name>
</gene>
<evidence type="ECO:0000313" key="4">
    <source>
        <dbReference type="Proteomes" id="UP001501495"/>
    </source>
</evidence>
<evidence type="ECO:0008006" key="5">
    <source>
        <dbReference type="Google" id="ProtNLM"/>
    </source>
</evidence>
<sequence>MPTRVPALVILLLALGTAGLTGCGGDSDASADPPAPASTSTTPTVEPTPTTAPPQAPPGETARQFVYRWNETEEAMQNTGDIAAYRALTSQCAPCDDLARRVSQAYAAGGSIDYQGMEITAVKVVPSDPKFVVVEVTGRLGTTDYQPKEGSAVQHFDGGLRKYQLTLIKRDGWKLRNLFGLPL</sequence>
<evidence type="ECO:0000256" key="2">
    <source>
        <dbReference type="SAM" id="SignalP"/>
    </source>
</evidence>
<name>A0ABP7XK50_9ACTN</name>
<keyword evidence="2" id="KW-0732">Signal</keyword>
<dbReference type="Proteomes" id="UP001501495">
    <property type="component" value="Unassembled WGS sequence"/>
</dbReference>
<dbReference type="RefSeq" id="WP_344733493.1">
    <property type="nucleotide sequence ID" value="NZ_BAAAZH010000014.1"/>
</dbReference>
<evidence type="ECO:0000256" key="1">
    <source>
        <dbReference type="SAM" id="MobiDB-lite"/>
    </source>
</evidence>
<feature type="compositionally biased region" description="Low complexity" evidence="1">
    <location>
        <begin position="27"/>
        <end position="49"/>
    </location>
</feature>
<comment type="caution">
    <text evidence="3">The sequence shown here is derived from an EMBL/GenBank/DDBJ whole genome shotgun (WGS) entry which is preliminary data.</text>
</comment>
<keyword evidence="4" id="KW-1185">Reference proteome</keyword>
<organism evidence="3 4">
    <name type="scientific">Nocardioides fonticola</name>
    <dbReference type="NCBI Taxonomy" id="450363"/>
    <lineage>
        <taxon>Bacteria</taxon>
        <taxon>Bacillati</taxon>
        <taxon>Actinomycetota</taxon>
        <taxon>Actinomycetes</taxon>
        <taxon>Propionibacteriales</taxon>
        <taxon>Nocardioidaceae</taxon>
        <taxon>Nocardioides</taxon>
    </lineage>
</organism>
<proteinExistence type="predicted"/>
<dbReference type="EMBL" id="BAAAZH010000014">
    <property type="protein sequence ID" value="GAA4119766.1"/>
    <property type="molecule type" value="Genomic_DNA"/>
</dbReference>
<feature type="signal peptide" evidence="2">
    <location>
        <begin position="1"/>
        <end position="22"/>
    </location>
</feature>
<feature type="chain" id="PRO_5046535824" description="Lipoprotein" evidence="2">
    <location>
        <begin position="23"/>
        <end position="183"/>
    </location>
</feature>
<feature type="region of interest" description="Disordered" evidence="1">
    <location>
        <begin position="24"/>
        <end position="60"/>
    </location>
</feature>
<dbReference type="PROSITE" id="PS51257">
    <property type="entry name" value="PROKAR_LIPOPROTEIN"/>
    <property type="match status" value="1"/>
</dbReference>
<evidence type="ECO:0000313" key="3">
    <source>
        <dbReference type="EMBL" id="GAA4119766.1"/>
    </source>
</evidence>
<accession>A0ABP7XK50</accession>
<reference evidence="4" key="1">
    <citation type="journal article" date="2019" name="Int. J. Syst. Evol. Microbiol.">
        <title>The Global Catalogue of Microorganisms (GCM) 10K type strain sequencing project: providing services to taxonomists for standard genome sequencing and annotation.</title>
        <authorList>
            <consortium name="The Broad Institute Genomics Platform"/>
            <consortium name="The Broad Institute Genome Sequencing Center for Infectious Disease"/>
            <person name="Wu L."/>
            <person name="Ma J."/>
        </authorList>
    </citation>
    <scope>NUCLEOTIDE SEQUENCE [LARGE SCALE GENOMIC DNA]</scope>
    <source>
        <strain evidence="4">JCM 16703</strain>
    </source>
</reference>
<protein>
    <recommendedName>
        <fullName evidence="5">Lipoprotein</fullName>
    </recommendedName>
</protein>